<dbReference type="InterPro" id="IPR006680">
    <property type="entry name" value="Amidohydro-rel"/>
</dbReference>
<gene>
    <name evidence="3" type="ORF">ACFO9E_10065</name>
</gene>
<protein>
    <submittedName>
        <fullName evidence="3">Amidohydrolase family protein</fullName>
    </submittedName>
</protein>
<evidence type="ECO:0000313" key="4">
    <source>
        <dbReference type="Proteomes" id="UP001595993"/>
    </source>
</evidence>
<organism evidence="3 4">
    <name type="scientific">Streptomyces maoxianensis</name>
    <dbReference type="NCBI Taxonomy" id="1459942"/>
    <lineage>
        <taxon>Bacteria</taxon>
        <taxon>Bacillati</taxon>
        <taxon>Actinomycetota</taxon>
        <taxon>Actinomycetes</taxon>
        <taxon>Kitasatosporales</taxon>
        <taxon>Streptomycetaceae</taxon>
        <taxon>Streptomyces</taxon>
    </lineage>
</organism>
<reference evidence="4" key="1">
    <citation type="journal article" date="2019" name="Int. J. Syst. Evol. Microbiol.">
        <title>The Global Catalogue of Microorganisms (GCM) 10K type strain sequencing project: providing services to taxonomists for standard genome sequencing and annotation.</title>
        <authorList>
            <consortium name="The Broad Institute Genomics Platform"/>
            <consortium name="The Broad Institute Genome Sequencing Center for Infectious Disease"/>
            <person name="Wu L."/>
            <person name="Ma J."/>
        </authorList>
    </citation>
    <scope>NUCLEOTIDE SEQUENCE [LARGE SCALE GENOMIC DNA]</scope>
    <source>
        <strain evidence="4">CGMCC 4.7139</strain>
    </source>
</reference>
<dbReference type="Gene3D" id="2.30.40.10">
    <property type="entry name" value="Urease, subunit C, domain 1"/>
    <property type="match status" value="1"/>
</dbReference>
<dbReference type="Gene3D" id="3.20.20.140">
    <property type="entry name" value="Metal-dependent hydrolases"/>
    <property type="match status" value="1"/>
</dbReference>
<dbReference type="Pfam" id="PF01979">
    <property type="entry name" value="Amidohydro_1"/>
    <property type="match status" value="1"/>
</dbReference>
<dbReference type="PANTHER" id="PTHR43794">
    <property type="entry name" value="AMINOHYDROLASE SSNA-RELATED"/>
    <property type="match status" value="1"/>
</dbReference>
<dbReference type="InterPro" id="IPR050287">
    <property type="entry name" value="MTA/SAH_deaminase"/>
</dbReference>
<accession>A0ABV9G1F9</accession>
<feature type="domain" description="Amidohydrolase-related" evidence="2">
    <location>
        <begin position="66"/>
        <end position="447"/>
    </location>
</feature>
<dbReference type="Proteomes" id="UP001595993">
    <property type="component" value="Unassembled WGS sequence"/>
</dbReference>
<evidence type="ECO:0000259" key="2">
    <source>
        <dbReference type="Pfam" id="PF01979"/>
    </source>
</evidence>
<dbReference type="EMBL" id="JBHSFE010000008">
    <property type="protein sequence ID" value="MFC4608163.1"/>
    <property type="molecule type" value="Genomic_DNA"/>
</dbReference>
<dbReference type="SUPFAM" id="SSF51556">
    <property type="entry name" value="Metallo-dependent hydrolases"/>
    <property type="match status" value="1"/>
</dbReference>
<comment type="caution">
    <text evidence="3">The sequence shown here is derived from an EMBL/GenBank/DDBJ whole genome shotgun (WGS) entry which is preliminary data.</text>
</comment>
<proteinExistence type="predicted"/>
<sequence>MSVLLINGGTVYTADAQESVHARGAVLIVDDKIAAVGSAAEVDKAVAALDPARKAELSTIDAGRMMILPGFVNAHWHEMFAMRFPMRGALRPVSDRDDQAAFMGAGGDMHQISAVFDSFDGLIDGLTPDEAQAIAEYSMWTQLRGGVTTLGDMGSLNRPHSMVAAAQRLGIRFSASTWASDAVCPPGQDRFVRTRDADTVLATFDSLLQLVGKDTTGRIRCRPSIAYVTNMTDELARGMAELAAAHDLGFATHVGALRNEVELMRTYYGETGVRRLAELGLVDERLMAGHCAFLDEQEQKLMLAARAHISHSPGKYGPSGESSLTETGVVPALRRAGLDVSLSTDGSSMPTAGIAETMRAAWQMYNEMGADQTEVLPSDALAMATRIAAKGLRWDDAVGSLEVGKQADLVLIPADDWRYLLNPRPLEAFLWLSGSADVDTVIVGGRRLLSGGKGVEVHEAGLRERYLTALGAFTTRTLKVPAEVVGRVLGQVAR</sequence>
<name>A0ABV9G1F9_9ACTN</name>
<keyword evidence="4" id="KW-1185">Reference proteome</keyword>
<dbReference type="RefSeq" id="WP_381193412.1">
    <property type="nucleotide sequence ID" value="NZ_JBHSFE010000008.1"/>
</dbReference>
<evidence type="ECO:0000313" key="3">
    <source>
        <dbReference type="EMBL" id="MFC4608163.1"/>
    </source>
</evidence>
<dbReference type="InterPro" id="IPR011059">
    <property type="entry name" value="Metal-dep_hydrolase_composite"/>
</dbReference>
<keyword evidence="1" id="KW-0378">Hydrolase</keyword>
<dbReference type="PANTHER" id="PTHR43794:SF11">
    <property type="entry name" value="AMIDOHYDROLASE-RELATED DOMAIN-CONTAINING PROTEIN"/>
    <property type="match status" value="1"/>
</dbReference>
<dbReference type="SUPFAM" id="SSF51338">
    <property type="entry name" value="Composite domain of metallo-dependent hydrolases"/>
    <property type="match status" value="1"/>
</dbReference>
<evidence type="ECO:0000256" key="1">
    <source>
        <dbReference type="ARBA" id="ARBA00022801"/>
    </source>
</evidence>
<dbReference type="InterPro" id="IPR032466">
    <property type="entry name" value="Metal_Hydrolase"/>
</dbReference>